<dbReference type="Proteomes" id="UP001202943">
    <property type="component" value="Unassembled WGS sequence"/>
</dbReference>
<dbReference type="GO" id="GO:0003677">
    <property type="term" value="F:DNA binding"/>
    <property type="evidence" value="ECO:0007669"/>
    <property type="project" value="UniProtKB-KW"/>
</dbReference>
<dbReference type="GO" id="GO:0006355">
    <property type="term" value="P:regulation of DNA-templated transcription"/>
    <property type="evidence" value="ECO:0007669"/>
    <property type="project" value="InterPro"/>
</dbReference>
<dbReference type="PROSITE" id="PS50043">
    <property type="entry name" value="HTH_LUXR_2"/>
    <property type="match status" value="1"/>
</dbReference>
<reference evidence="5" key="1">
    <citation type="submission" date="2022-05" db="EMBL/GenBank/DDBJ databases">
        <authorList>
            <person name="Yi M."/>
        </authorList>
    </citation>
    <scope>NUCLEOTIDE SEQUENCE</scope>
    <source>
        <strain evidence="5">DS2</strain>
    </source>
</reference>
<dbReference type="Pfam" id="PF00196">
    <property type="entry name" value="GerE"/>
    <property type="match status" value="1"/>
</dbReference>
<evidence type="ECO:0000256" key="1">
    <source>
        <dbReference type="ARBA" id="ARBA00023015"/>
    </source>
</evidence>
<dbReference type="InterPro" id="IPR036388">
    <property type="entry name" value="WH-like_DNA-bd_sf"/>
</dbReference>
<organism evidence="5 6">
    <name type="scientific">Pseudomonas putida</name>
    <name type="common">Arthrobacter siderocapsulatus</name>
    <dbReference type="NCBI Taxonomy" id="303"/>
    <lineage>
        <taxon>Bacteria</taxon>
        <taxon>Pseudomonadati</taxon>
        <taxon>Pseudomonadota</taxon>
        <taxon>Gammaproteobacteria</taxon>
        <taxon>Pseudomonadales</taxon>
        <taxon>Pseudomonadaceae</taxon>
        <taxon>Pseudomonas</taxon>
    </lineage>
</organism>
<sequence length="240" mass="27108">MESRNRDAATTCDKNHPITHLHDELQRQLCGLKDLKYAYYAATHNRNVEPIIISNYPPSWVKSYKDNKSYLIDPIIKHGLKEITPFSWHDALANSGPEGVDFFRRATRYQICSGTTFTLRDASGTFCALSVCDAGSQVDFDRRLAKQQSQLQLLLIEFHSWLMTSRTTDQLFSSAADGPLSTRELGVLQLVMRGKTYREIATDCGISERTVKFHMSNISGKLQVGNAKQAVYEAKRQGII</sequence>
<dbReference type="Pfam" id="PF03472">
    <property type="entry name" value="Autoind_bind"/>
    <property type="match status" value="1"/>
</dbReference>
<dbReference type="SUPFAM" id="SSF46894">
    <property type="entry name" value="C-terminal effector domain of the bipartite response regulators"/>
    <property type="match status" value="1"/>
</dbReference>
<dbReference type="Gene3D" id="3.30.450.80">
    <property type="entry name" value="Transcription factor LuxR-like, autoinducer-binding domain"/>
    <property type="match status" value="1"/>
</dbReference>
<reference evidence="5" key="2">
    <citation type="submission" date="2023-08" db="EMBL/GenBank/DDBJ databases">
        <title>Isolation, Identification, Denitrification Characteristics of A Highly Efficient Aerobic Denitrifying Bacterial Strain DS2.</title>
        <authorList>
            <person name="Wang H."/>
        </authorList>
    </citation>
    <scope>NUCLEOTIDE SEQUENCE</scope>
    <source>
        <strain evidence="5">DS2</strain>
    </source>
</reference>
<dbReference type="AlphaFoldDB" id="A0AAW5HP36"/>
<feature type="domain" description="HTH luxR-type" evidence="4">
    <location>
        <begin position="173"/>
        <end position="238"/>
    </location>
</feature>
<evidence type="ECO:0000256" key="3">
    <source>
        <dbReference type="ARBA" id="ARBA00023163"/>
    </source>
</evidence>
<dbReference type="RefSeq" id="WP_209969062.1">
    <property type="nucleotide sequence ID" value="NZ_JAMHFX010000221.1"/>
</dbReference>
<dbReference type="SMART" id="SM00421">
    <property type="entry name" value="HTH_LUXR"/>
    <property type="match status" value="1"/>
</dbReference>
<dbReference type="PANTHER" id="PTHR44688">
    <property type="entry name" value="DNA-BINDING TRANSCRIPTIONAL ACTIVATOR DEVR_DOSR"/>
    <property type="match status" value="1"/>
</dbReference>
<dbReference type="SUPFAM" id="SSF75516">
    <property type="entry name" value="Pheromone-binding domain of LuxR-like quorum-sensing transcription factors"/>
    <property type="match status" value="1"/>
</dbReference>
<evidence type="ECO:0000313" key="5">
    <source>
        <dbReference type="EMBL" id="MCO1623473.1"/>
    </source>
</evidence>
<protein>
    <submittedName>
        <fullName evidence="5">LuxR family transcriptional regulator</fullName>
    </submittedName>
</protein>
<evidence type="ECO:0000256" key="2">
    <source>
        <dbReference type="ARBA" id="ARBA00023125"/>
    </source>
</evidence>
<dbReference type="PANTHER" id="PTHR44688:SF16">
    <property type="entry name" value="DNA-BINDING TRANSCRIPTIONAL ACTIVATOR DEVR_DOSR"/>
    <property type="match status" value="1"/>
</dbReference>
<keyword evidence="1" id="KW-0805">Transcription regulation</keyword>
<name>A0AAW5HP36_PSEPU</name>
<keyword evidence="2" id="KW-0238">DNA-binding</keyword>
<dbReference type="EMBL" id="JAMHFX010000221">
    <property type="protein sequence ID" value="MCO1623473.1"/>
    <property type="molecule type" value="Genomic_DNA"/>
</dbReference>
<dbReference type="InterPro" id="IPR000792">
    <property type="entry name" value="Tscrpt_reg_LuxR_C"/>
</dbReference>
<dbReference type="PRINTS" id="PR00038">
    <property type="entry name" value="HTHLUXR"/>
</dbReference>
<evidence type="ECO:0000313" key="6">
    <source>
        <dbReference type="Proteomes" id="UP001202943"/>
    </source>
</evidence>
<accession>A0AAW5HP36</accession>
<dbReference type="InterPro" id="IPR036693">
    <property type="entry name" value="TF_LuxR_autoind-bd_dom_sf"/>
</dbReference>
<dbReference type="Gene3D" id="1.10.10.10">
    <property type="entry name" value="Winged helix-like DNA-binding domain superfamily/Winged helix DNA-binding domain"/>
    <property type="match status" value="1"/>
</dbReference>
<gene>
    <name evidence="5" type="ORF">M8C81_23030</name>
</gene>
<evidence type="ECO:0000259" key="4">
    <source>
        <dbReference type="PROSITE" id="PS50043"/>
    </source>
</evidence>
<proteinExistence type="predicted"/>
<dbReference type="InterPro" id="IPR016032">
    <property type="entry name" value="Sig_transdc_resp-reg_C-effctor"/>
</dbReference>
<dbReference type="PROSITE" id="PS00622">
    <property type="entry name" value="HTH_LUXR_1"/>
    <property type="match status" value="1"/>
</dbReference>
<comment type="caution">
    <text evidence="5">The sequence shown here is derived from an EMBL/GenBank/DDBJ whole genome shotgun (WGS) entry which is preliminary data.</text>
</comment>
<dbReference type="InterPro" id="IPR005143">
    <property type="entry name" value="TF_LuxR_autoind-bd_dom"/>
</dbReference>
<keyword evidence="3" id="KW-0804">Transcription</keyword>
<dbReference type="CDD" id="cd06170">
    <property type="entry name" value="LuxR_C_like"/>
    <property type="match status" value="1"/>
</dbReference>